<dbReference type="EMBL" id="JAPWTJ010000525">
    <property type="protein sequence ID" value="KAJ8977614.1"/>
    <property type="molecule type" value="Genomic_DNA"/>
</dbReference>
<gene>
    <name evidence="1" type="ORF">NQ317_010234</name>
</gene>
<dbReference type="InterPro" id="IPR036691">
    <property type="entry name" value="Endo/exonu/phosph_ase_sf"/>
</dbReference>
<reference evidence="1" key="1">
    <citation type="journal article" date="2023" name="Insect Mol. Biol.">
        <title>Genome sequencing provides insights into the evolution of gene families encoding plant cell wall-degrading enzymes in longhorned beetles.</title>
        <authorList>
            <person name="Shin N.R."/>
            <person name="Okamura Y."/>
            <person name="Kirsch R."/>
            <person name="Pauchet Y."/>
        </authorList>
    </citation>
    <scope>NUCLEOTIDE SEQUENCE</scope>
    <source>
        <strain evidence="1">MMC_N1</strain>
    </source>
</reference>
<name>A0ABQ9JHF9_9CUCU</name>
<accession>A0ABQ9JHF9</accession>
<dbReference type="Gene3D" id="3.60.10.10">
    <property type="entry name" value="Endonuclease/exonuclease/phosphatase"/>
    <property type="match status" value="1"/>
</dbReference>
<proteinExistence type="predicted"/>
<sequence length="153" mass="17660">MFKKQETFANPLAIPAGPENIFTQFEQWENLPHLITHHRFMDLVVYYQNTRGLRSKTNEFYTSTLSSTADIICLSETWLNDNIKDGELFDLRNFEVFRRNQNTTLGGQSNTAWSSDGICEDLWVSVSLGFNKNLTCAVYIFLLMQVNKILPPI</sequence>
<comment type="caution">
    <text evidence="1">The sequence shown here is derived from an EMBL/GenBank/DDBJ whole genome shotgun (WGS) entry which is preliminary data.</text>
</comment>
<evidence type="ECO:0000313" key="2">
    <source>
        <dbReference type="Proteomes" id="UP001162164"/>
    </source>
</evidence>
<protein>
    <submittedName>
        <fullName evidence="1">Uncharacterized protein</fullName>
    </submittedName>
</protein>
<evidence type="ECO:0000313" key="1">
    <source>
        <dbReference type="EMBL" id="KAJ8977614.1"/>
    </source>
</evidence>
<dbReference type="SUPFAM" id="SSF56219">
    <property type="entry name" value="DNase I-like"/>
    <property type="match status" value="1"/>
</dbReference>
<keyword evidence="2" id="KW-1185">Reference proteome</keyword>
<organism evidence="1 2">
    <name type="scientific">Molorchus minor</name>
    <dbReference type="NCBI Taxonomy" id="1323400"/>
    <lineage>
        <taxon>Eukaryota</taxon>
        <taxon>Metazoa</taxon>
        <taxon>Ecdysozoa</taxon>
        <taxon>Arthropoda</taxon>
        <taxon>Hexapoda</taxon>
        <taxon>Insecta</taxon>
        <taxon>Pterygota</taxon>
        <taxon>Neoptera</taxon>
        <taxon>Endopterygota</taxon>
        <taxon>Coleoptera</taxon>
        <taxon>Polyphaga</taxon>
        <taxon>Cucujiformia</taxon>
        <taxon>Chrysomeloidea</taxon>
        <taxon>Cerambycidae</taxon>
        <taxon>Lamiinae</taxon>
        <taxon>Monochamini</taxon>
        <taxon>Molorchus</taxon>
    </lineage>
</organism>
<dbReference type="Proteomes" id="UP001162164">
    <property type="component" value="Unassembled WGS sequence"/>
</dbReference>